<dbReference type="GO" id="GO:0017171">
    <property type="term" value="F:serine hydrolase activity"/>
    <property type="evidence" value="ECO:0007669"/>
    <property type="project" value="TreeGrafter"/>
</dbReference>
<gene>
    <name evidence="2" type="ORF">FPZ08_10245</name>
</gene>
<dbReference type="Pfam" id="PF00561">
    <property type="entry name" value="Abhydrolase_1"/>
    <property type="match status" value="1"/>
</dbReference>
<dbReference type="InterPro" id="IPR029058">
    <property type="entry name" value="AB_hydrolase_fold"/>
</dbReference>
<dbReference type="Proteomes" id="UP000315364">
    <property type="component" value="Chromosome"/>
</dbReference>
<dbReference type="EMBL" id="CP042304">
    <property type="protein sequence ID" value="QDZ11099.1"/>
    <property type="molecule type" value="Genomic_DNA"/>
</dbReference>
<dbReference type="Gene3D" id="3.40.50.1820">
    <property type="entry name" value="alpha/beta hydrolase"/>
    <property type="match status" value="1"/>
</dbReference>
<evidence type="ECO:0000259" key="1">
    <source>
        <dbReference type="Pfam" id="PF00561"/>
    </source>
</evidence>
<dbReference type="PANTHER" id="PTHR46331:SF2">
    <property type="entry name" value="VALACYCLOVIR HYDROLASE"/>
    <property type="match status" value="1"/>
</dbReference>
<feature type="domain" description="AB hydrolase-1" evidence="1">
    <location>
        <begin position="27"/>
        <end position="161"/>
    </location>
</feature>
<dbReference type="KEGG" id="dea:FPZ08_10245"/>
<evidence type="ECO:0000313" key="2">
    <source>
        <dbReference type="EMBL" id="QDZ11099.1"/>
    </source>
</evidence>
<evidence type="ECO:0000313" key="3">
    <source>
        <dbReference type="Proteomes" id="UP000315364"/>
    </source>
</evidence>
<protein>
    <submittedName>
        <fullName evidence="2">Alpha/beta hydrolase</fullName>
    </submittedName>
</protein>
<name>A0A5B8LTB1_9HYPH</name>
<dbReference type="PRINTS" id="PR00111">
    <property type="entry name" value="ABHYDROLASE"/>
</dbReference>
<proteinExistence type="predicted"/>
<dbReference type="AlphaFoldDB" id="A0A5B8LTB1"/>
<keyword evidence="3" id="KW-1185">Reference proteome</keyword>
<organism evidence="2 3">
    <name type="scientific">Devosia ginsengisoli</name>
    <dbReference type="NCBI Taxonomy" id="400770"/>
    <lineage>
        <taxon>Bacteria</taxon>
        <taxon>Pseudomonadati</taxon>
        <taxon>Pseudomonadota</taxon>
        <taxon>Alphaproteobacteria</taxon>
        <taxon>Hyphomicrobiales</taxon>
        <taxon>Devosiaceae</taxon>
        <taxon>Devosia</taxon>
    </lineage>
</organism>
<dbReference type="InterPro" id="IPR000073">
    <property type="entry name" value="AB_hydrolase_1"/>
</dbReference>
<dbReference type="OrthoDB" id="9780765at2"/>
<dbReference type="SUPFAM" id="SSF53474">
    <property type="entry name" value="alpha/beta-Hydrolases"/>
    <property type="match status" value="1"/>
</dbReference>
<sequence length="266" mass="28711">MSTPTTTDRVAVNGVELYYEIHGEGSPLVMLHGGVNPSDMFGAPLAEMAKTHKVIAIHMRGHGFSTDSDAPWSYEQMADDVDALLGTLGIDKIDVMGWSLGGGVAYQLAIRHPERVGKLIAISMNVRNNGNFPEVEAAFEAMPDMAAQIAQGVAQSPLGALYPDADWETIFRKTGEMNQHSYDWSADIAGITAPTLLIFSDADMMHPEHIVEIYKLFGGGTRDAGVDGALRPTSNQLAIIPDTTHYDLMLKATKSATDYANAFLAK</sequence>
<keyword evidence="2" id="KW-0378">Hydrolase</keyword>
<accession>A0A5B8LTB1</accession>
<dbReference type="RefSeq" id="WP_146289922.1">
    <property type="nucleotide sequence ID" value="NZ_CP042304.1"/>
</dbReference>
<reference evidence="2 3" key="1">
    <citation type="submission" date="2019-07" db="EMBL/GenBank/DDBJ databases">
        <title>Full genome sequence of Devosia sp. Gsoil 520.</title>
        <authorList>
            <person name="Im W.-T."/>
        </authorList>
    </citation>
    <scope>NUCLEOTIDE SEQUENCE [LARGE SCALE GENOMIC DNA]</scope>
    <source>
        <strain evidence="2 3">Gsoil 520</strain>
    </source>
</reference>
<dbReference type="PANTHER" id="PTHR46331">
    <property type="entry name" value="VALACYCLOVIR HYDROLASE"/>
    <property type="match status" value="1"/>
</dbReference>